<sequence length="43" mass="5014">MGPPRFRCATLIVIVKQATMGKITHEQQRKYGRIQETKSRLEI</sequence>
<name>A0AAV0M5H5_9ROSI</name>
<evidence type="ECO:0000313" key="1">
    <source>
        <dbReference type="EMBL" id="CAI0441304.1"/>
    </source>
</evidence>
<proteinExistence type="predicted"/>
<keyword evidence="2" id="KW-1185">Reference proteome</keyword>
<accession>A0AAV0M5H5</accession>
<dbReference type="AlphaFoldDB" id="A0AAV0M5H5"/>
<dbReference type="Proteomes" id="UP001154282">
    <property type="component" value="Unassembled WGS sequence"/>
</dbReference>
<evidence type="ECO:0000313" key="2">
    <source>
        <dbReference type="Proteomes" id="UP001154282"/>
    </source>
</evidence>
<organism evidence="1 2">
    <name type="scientific">Linum tenue</name>
    <dbReference type="NCBI Taxonomy" id="586396"/>
    <lineage>
        <taxon>Eukaryota</taxon>
        <taxon>Viridiplantae</taxon>
        <taxon>Streptophyta</taxon>
        <taxon>Embryophyta</taxon>
        <taxon>Tracheophyta</taxon>
        <taxon>Spermatophyta</taxon>
        <taxon>Magnoliopsida</taxon>
        <taxon>eudicotyledons</taxon>
        <taxon>Gunneridae</taxon>
        <taxon>Pentapetalae</taxon>
        <taxon>rosids</taxon>
        <taxon>fabids</taxon>
        <taxon>Malpighiales</taxon>
        <taxon>Linaceae</taxon>
        <taxon>Linum</taxon>
    </lineage>
</organism>
<gene>
    <name evidence="1" type="ORF">LITE_LOCUS26823</name>
</gene>
<reference evidence="1" key="1">
    <citation type="submission" date="2022-08" db="EMBL/GenBank/DDBJ databases">
        <authorList>
            <person name="Gutierrez-Valencia J."/>
        </authorList>
    </citation>
    <scope>NUCLEOTIDE SEQUENCE</scope>
</reference>
<dbReference type="EMBL" id="CAMGYJ010000007">
    <property type="protein sequence ID" value="CAI0441304.1"/>
    <property type="molecule type" value="Genomic_DNA"/>
</dbReference>
<protein>
    <submittedName>
        <fullName evidence="1">Uncharacterized protein</fullName>
    </submittedName>
</protein>
<comment type="caution">
    <text evidence="1">The sequence shown here is derived from an EMBL/GenBank/DDBJ whole genome shotgun (WGS) entry which is preliminary data.</text>
</comment>